<evidence type="ECO:0000313" key="1">
    <source>
        <dbReference type="EMBL" id="CAG8844315.1"/>
    </source>
</evidence>
<proteinExistence type="predicted"/>
<keyword evidence="2" id="KW-1185">Reference proteome</keyword>
<sequence>YKEVIDLLNKDQSANISDVIKEFKSRSNEISIFKSVKKATNILAFKIFNEVGSLPEIIAKKNTTQRIQEYLKSSLYLFIYCSAFGLVFSVSNSLGRNKEWKSLNEDNFEKTVNILKENEALKSALEETNQIYGPKIMSSLIEYANELKLEIDDLSYLHRISANLDDDFKIVDPKITPIKYNFYDRFEQLSIYNLDKRYNQEETNELFNDLMNYNYMKND</sequence>
<comment type="caution">
    <text evidence="1">The sequence shown here is derived from an EMBL/GenBank/DDBJ whole genome shotgun (WGS) entry which is preliminary data.</text>
</comment>
<feature type="non-terminal residue" evidence="1">
    <location>
        <position position="1"/>
    </location>
</feature>
<evidence type="ECO:0000313" key="2">
    <source>
        <dbReference type="Proteomes" id="UP000789920"/>
    </source>
</evidence>
<accession>A0ACA9SP83</accession>
<dbReference type="Proteomes" id="UP000789920">
    <property type="component" value="Unassembled WGS sequence"/>
</dbReference>
<reference evidence="1" key="1">
    <citation type="submission" date="2021-06" db="EMBL/GenBank/DDBJ databases">
        <authorList>
            <person name="Kallberg Y."/>
            <person name="Tangrot J."/>
            <person name="Rosling A."/>
        </authorList>
    </citation>
    <scope>NUCLEOTIDE SEQUENCE</scope>
    <source>
        <strain evidence="1">MA461A</strain>
    </source>
</reference>
<gene>
    <name evidence="1" type="ORF">RPERSI_LOCUS33151</name>
</gene>
<protein>
    <submittedName>
        <fullName evidence="1">3603_t:CDS:1</fullName>
    </submittedName>
</protein>
<feature type="non-terminal residue" evidence="1">
    <location>
        <position position="219"/>
    </location>
</feature>
<organism evidence="1 2">
    <name type="scientific">Racocetra persica</name>
    <dbReference type="NCBI Taxonomy" id="160502"/>
    <lineage>
        <taxon>Eukaryota</taxon>
        <taxon>Fungi</taxon>
        <taxon>Fungi incertae sedis</taxon>
        <taxon>Mucoromycota</taxon>
        <taxon>Glomeromycotina</taxon>
        <taxon>Glomeromycetes</taxon>
        <taxon>Diversisporales</taxon>
        <taxon>Gigasporaceae</taxon>
        <taxon>Racocetra</taxon>
    </lineage>
</organism>
<dbReference type="EMBL" id="CAJVQC010142038">
    <property type="protein sequence ID" value="CAG8844315.1"/>
    <property type="molecule type" value="Genomic_DNA"/>
</dbReference>
<name>A0ACA9SP83_9GLOM</name>